<dbReference type="Pfam" id="PF20037">
    <property type="entry name" value="DUF6440"/>
    <property type="match status" value="1"/>
</dbReference>
<dbReference type="EMBL" id="JAASTX010000014">
    <property type="protein sequence ID" value="MBC1492432.1"/>
    <property type="molecule type" value="Genomic_DNA"/>
</dbReference>
<proteinExistence type="predicted"/>
<protein>
    <recommendedName>
        <fullName evidence="1">DUF6440 domain-containing protein</fullName>
    </recommendedName>
</protein>
<feature type="domain" description="DUF6440" evidence="1">
    <location>
        <begin position="6"/>
        <end position="56"/>
    </location>
</feature>
<evidence type="ECO:0000259" key="1">
    <source>
        <dbReference type="Pfam" id="PF20037"/>
    </source>
</evidence>
<gene>
    <name evidence="2" type="ORF">HCI99_11340</name>
</gene>
<evidence type="ECO:0000313" key="3">
    <source>
        <dbReference type="Proteomes" id="UP000533953"/>
    </source>
</evidence>
<sequence length="58" mass="6241">MPKETRFTVESVKAEGATIANIMTDVKTGVQYLLAVYPNVGSGVTLMVDEDGKPLLNK</sequence>
<evidence type="ECO:0000313" key="2">
    <source>
        <dbReference type="EMBL" id="MBC1492432.1"/>
    </source>
</evidence>
<name>A0A7X0XE94_9LIST</name>
<reference evidence="2 3" key="1">
    <citation type="submission" date="2020-03" db="EMBL/GenBank/DDBJ databases">
        <title>Soil Listeria distribution.</title>
        <authorList>
            <person name="Liao J."/>
            <person name="Wiedmann M."/>
        </authorList>
    </citation>
    <scope>NUCLEOTIDE SEQUENCE [LARGE SCALE GENOMIC DNA]</scope>
    <source>
        <strain evidence="2 3">FSL L7-1547</strain>
    </source>
</reference>
<dbReference type="AlphaFoldDB" id="A0A7X0XE94"/>
<dbReference type="RefSeq" id="WP_185401379.1">
    <property type="nucleotide sequence ID" value="NZ_JAARQY010000012.1"/>
</dbReference>
<comment type="caution">
    <text evidence="2">The sequence shown here is derived from an EMBL/GenBank/DDBJ whole genome shotgun (WGS) entry which is preliminary data.</text>
</comment>
<accession>A0A7X0XE94</accession>
<dbReference type="Proteomes" id="UP000533953">
    <property type="component" value="Unassembled WGS sequence"/>
</dbReference>
<organism evidence="2 3">
    <name type="scientific">Listeria booriae</name>
    <dbReference type="NCBI Taxonomy" id="1552123"/>
    <lineage>
        <taxon>Bacteria</taxon>
        <taxon>Bacillati</taxon>
        <taxon>Bacillota</taxon>
        <taxon>Bacilli</taxon>
        <taxon>Bacillales</taxon>
        <taxon>Listeriaceae</taxon>
        <taxon>Listeria</taxon>
    </lineage>
</organism>
<dbReference type="InterPro" id="IPR045515">
    <property type="entry name" value="DUF6440"/>
</dbReference>